<dbReference type="InterPro" id="IPR036388">
    <property type="entry name" value="WH-like_DNA-bd_sf"/>
</dbReference>
<evidence type="ECO:0000313" key="4">
    <source>
        <dbReference type="EMBL" id="GIN62282.1"/>
    </source>
</evidence>
<feature type="domain" description="AB hydrolase-1" evidence="3">
    <location>
        <begin position="10"/>
        <end position="78"/>
    </location>
</feature>
<reference evidence="4" key="1">
    <citation type="submission" date="2021-03" db="EMBL/GenBank/DDBJ databases">
        <title>Antimicrobial resistance genes in bacteria isolated from Japanese honey, and their potential for conferring macrolide and lincosamide resistance in the American foulbrood pathogen Paenibacillus larvae.</title>
        <authorList>
            <person name="Okamoto M."/>
            <person name="Kumagai M."/>
            <person name="Kanamori H."/>
            <person name="Takamatsu D."/>
        </authorList>
    </citation>
    <scope>NUCLEOTIDE SEQUENCE</scope>
    <source>
        <strain evidence="4">J27TS8</strain>
    </source>
</reference>
<accession>A0A919WID4</accession>
<name>A0A919WID4_9BACI</name>
<dbReference type="PANTHER" id="PTHR35807">
    <property type="entry name" value="TRANSCRIPTIONAL REGULATOR REDD-RELATED"/>
    <property type="match status" value="1"/>
</dbReference>
<proteinExistence type="predicted"/>
<dbReference type="InterPro" id="IPR000073">
    <property type="entry name" value="AB_hydrolase_1"/>
</dbReference>
<keyword evidence="2" id="KW-0804">Transcription</keyword>
<sequence>MSDNDTPIEELAISHFVTDLEALLRNLKLTKVHLIGWQMGALIGARYTSKYPDHVLSLTLMAMPCHPPHTIEQIREHRSKLGTGKRQIPHEYLDTHATTLPKGHSELIKLRNYAETISFDLYKKVMDLTVSADPISDIEKVSCPILILSGVKDALFPSHYLQHQTLHLRHCRFITVLNASSLIVLDQPLVIAEMILDFIEESRSENQIEDPFIQSMDNQILDYVVKIQEESLKNSERSNELRVNLLQQFQVFINGKEITTGWNRRFAKSLLLFLVFNGAVSREQICETLWPEIPLAKAKTNLRVCLSYLRKQLASEEYLVVDRERVMIKGNLVCDAKTFLKEVENALEELSPDRKEQKVNQLIHQLPTNFLETHHDEWFIQLRTQAEGRIADLVLWNAEQLVRKGEYAIAIHQLSKTISAIGAIDLYQPLITLYEKVGNQQKANEWRKQMADWWDIESDPDSGASL</sequence>
<evidence type="ECO:0000256" key="1">
    <source>
        <dbReference type="ARBA" id="ARBA00023015"/>
    </source>
</evidence>
<dbReference type="SUPFAM" id="SSF46894">
    <property type="entry name" value="C-terminal effector domain of the bipartite response regulators"/>
    <property type="match status" value="1"/>
</dbReference>
<protein>
    <recommendedName>
        <fullName evidence="3">AB hydrolase-1 domain-containing protein</fullName>
    </recommendedName>
</protein>
<keyword evidence="5" id="KW-1185">Reference proteome</keyword>
<dbReference type="InterPro" id="IPR051677">
    <property type="entry name" value="AfsR-DnrI-RedD_regulator"/>
</dbReference>
<keyword evidence="1" id="KW-0805">Transcription regulation</keyword>
<comment type="caution">
    <text evidence="4">The sequence shown here is derived from an EMBL/GenBank/DDBJ whole genome shotgun (WGS) entry which is preliminary data.</text>
</comment>
<dbReference type="Pfam" id="PF00561">
    <property type="entry name" value="Abhydrolase_1"/>
    <property type="match status" value="1"/>
</dbReference>
<organism evidence="4 5">
    <name type="scientific">Robertmurraya siralis</name>
    <dbReference type="NCBI Taxonomy" id="77777"/>
    <lineage>
        <taxon>Bacteria</taxon>
        <taxon>Bacillati</taxon>
        <taxon>Bacillota</taxon>
        <taxon>Bacilli</taxon>
        <taxon>Bacillales</taxon>
        <taxon>Bacillaceae</taxon>
        <taxon>Robertmurraya</taxon>
    </lineage>
</organism>
<evidence type="ECO:0000259" key="3">
    <source>
        <dbReference type="Pfam" id="PF00561"/>
    </source>
</evidence>
<dbReference type="SUPFAM" id="SSF53474">
    <property type="entry name" value="alpha/beta-Hydrolases"/>
    <property type="match status" value="1"/>
</dbReference>
<dbReference type="InterPro" id="IPR029058">
    <property type="entry name" value="AB_hydrolase_fold"/>
</dbReference>
<dbReference type="EMBL" id="BORC01000003">
    <property type="protein sequence ID" value="GIN62282.1"/>
    <property type="molecule type" value="Genomic_DNA"/>
</dbReference>
<dbReference type="GO" id="GO:0003677">
    <property type="term" value="F:DNA binding"/>
    <property type="evidence" value="ECO:0007669"/>
    <property type="project" value="InterPro"/>
</dbReference>
<dbReference type="Proteomes" id="UP000682111">
    <property type="component" value="Unassembled WGS sequence"/>
</dbReference>
<dbReference type="InterPro" id="IPR016032">
    <property type="entry name" value="Sig_transdc_resp-reg_C-effctor"/>
</dbReference>
<evidence type="ECO:0000256" key="2">
    <source>
        <dbReference type="ARBA" id="ARBA00023163"/>
    </source>
</evidence>
<dbReference type="GO" id="GO:0006355">
    <property type="term" value="P:regulation of DNA-templated transcription"/>
    <property type="evidence" value="ECO:0007669"/>
    <property type="project" value="InterPro"/>
</dbReference>
<dbReference type="Gene3D" id="3.40.50.1820">
    <property type="entry name" value="alpha/beta hydrolase"/>
    <property type="match status" value="1"/>
</dbReference>
<gene>
    <name evidence="4" type="ORF">J27TS8_22750</name>
</gene>
<dbReference type="Gene3D" id="1.10.10.10">
    <property type="entry name" value="Winged helix-like DNA-binding domain superfamily/Winged helix DNA-binding domain"/>
    <property type="match status" value="1"/>
</dbReference>
<dbReference type="AlphaFoldDB" id="A0A919WID4"/>
<evidence type="ECO:0000313" key="5">
    <source>
        <dbReference type="Proteomes" id="UP000682111"/>
    </source>
</evidence>